<reference evidence="1 2" key="1">
    <citation type="submission" date="2019-01" db="EMBL/GenBank/DDBJ databases">
        <authorList>
            <person name="Sayadi A."/>
        </authorList>
    </citation>
    <scope>NUCLEOTIDE SEQUENCE [LARGE SCALE GENOMIC DNA]</scope>
</reference>
<organism evidence="1 2">
    <name type="scientific">Callosobruchus maculatus</name>
    <name type="common">Southern cowpea weevil</name>
    <name type="synonym">Pulse bruchid</name>
    <dbReference type="NCBI Taxonomy" id="64391"/>
    <lineage>
        <taxon>Eukaryota</taxon>
        <taxon>Metazoa</taxon>
        <taxon>Ecdysozoa</taxon>
        <taxon>Arthropoda</taxon>
        <taxon>Hexapoda</taxon>
        <taxon>Insecta</taxon>
        <taxon>Pterygota</taxon>
        <taxon>Neoptera</taxon>
        <taxon>Endopterygota</taxon>
        <taxon>Coleoptera</taxon>
        <taxon>Polyphaga</taxon>
        <taxon>Cucujiformia</taxon>
        <taxon>Chrysomeloidea</taxon>
        <taxon>Chrysomelidae</taxon>
        <taxon>Bruchinae</taxon>
        <taxon>Bruchini</taxon>
        <taxon>Callosobruchus</taxon>
    </lineage>
</organism>
<dbReference type="Proteomes" id="UP000410492">
    <property type="component" value="Unassembled WGS sequence"/>
</dbReference>
<protein>
    <submittedName>
        <fullName evidence="1">Uncharacterized protein</fullName>
    </submittedName>
</protein>
<name>A0A653CYW3_CALMS</name>
<evidence type="ECO:0000313" key="2">
    <source>
        <dbReference type="Proteomes" id="UP000410492"/>
    </source>
</evidence>
<evidence type="ECO:0000313" key="1">
    <source>
        <dbReference type="EMBL" id="VEN52913.1"/>
    </source>
</evidence>
<sequence>ANLSSYSVSCTPYVGWLTGALGWRQYSSSSRSMSIE</sequence>
<proteinExistence type="predicted"/>
<keyword evidence="2" id="KW-1185">Reference proteome</keyword>
<accession>A0A653CYW3</accession>
<feature type="non-terminal residue" evidence="1">
    <location>
        <position position="1"/>
    </location>
</feature>
<gene>
    <name evidence="1" type="ORF">CALMAC_LOCUS12882</name>
</gene>
<dbReference type="EMBL" id="CAACVG010009327">
    <property type="protein sequence ID" value="VEN52913.1"/>
    <property type="molecule type" value="Genomic_DNA"/>
</dbReference>
<dbReference type="AlphaFoldDB" id="A0A653CYW3"/>